<feature type="domain" description="Ketoreductase" evidence="2">
    <location>
        <begin position="11"/>
        <end position="195"/>
    </location>
</feature>
<dbReference type="InterPro" id="IPR050259">
    <property type="entry name" value="SDR"/>
</dbReference>
<dbReference type="Pfam" id="PF13561">
    <property type="entry name" value="adh_short_C2"/>
    <property type="match status" value="1"/>
</dbReference>
<sequence>MTETTAFPTARTAVLTGAASERGIGRATADRLAREGWNIAILDIDGEAAALAAKEIADKHGVQSLGLQTDVSDEASIDAAISRVEAELPPIVALANIAGISSPRPFMEETKEGWERVFAINMTGTFLVTQRVLGGMIDRKLGRVVSISSISAQRGGGTYSKVAYSSAKAGIIGFTRALAREMGEHGITVNCIAPGPVDTDIMGGTLTDERKKEMSKDILVGRVGTVTDMAALMAFLMGEDAGFITAATYDINGGLQVS</sequence>
<dbReference type="InterPro" id="IPR020904">
    <property type="entry name" value="Sc_DH/Rdtase_CS"/>
</dbReference>
<evidence type="ECO:0000313" key="4">
    <source>
        <dbReference type="Proteomes" id="UP001623384"/>
    </source>
</evidence>
<dbReference type="PRINTS" id="PR00081">
    <property type="entry name" value="GDHRDH"/>
</dbReference>
<dbReference type="PANTHER" id="PTHR42879">
    <property type="entry name" value="3-OXOACYL-(ACYL-CARRIER-PROTEIN) REDUCTASE"/>
    <property type="match status" value="1"/>
</dbReference>
<dbReference type="Proteomes" id="UP001623384">
    <property type="component" value="Chromosome"/>
</dbReference>
<evidence type="ECO:0000259" key="2">
    <source>
        <dbReference type="SMART" id="SM00822"/>
    </source>
</evidence>
<evidence type="ECO:0000313" key="3">
    <source>
        <dbReference type="EMBL" id="WXK92110.1"/>
    </source>
</evidence>
<keyword evidence="4" id="KW-1185">Reference proteome</keyword>
<dbReference type="PANTHER" id="PTHR42879:SF2">
    <property type="entry name" value="3-OXOACYL-[ACYL-CARRIER-PROTEIN] REDUCTASE FABG"/>
    <property type="match status" value="1"/>
</dbReference>
<dbReference type="PRINTS" id="PR00080">
    <property type="entry name" value="SDRFAMILY"/>
</dbReference>
<dbReference type="EMBL" id="CP148033">
    <property type="protein sequence ID" value="WXK92110.1"/>
    <property type="molecule type" value="Genomic_DNA"/>
</dbReference>
<dbReference type="SMART" id="SM00822">
    <property type="entry name" value="PKS_KR"/>
    <property type="match status" value="1"/>
</dbReference>
<dbReference type="PROSITE" id="PS00061">
    <property type="entry name" value="ADH_SHORT"/>
    <property type="match status" value="1"/>
</dbReference>
<comment type="similarity">
    <text evidence="1">Belongs to the short-chain dehydrogenases/reductases (SDR) family.</text>
</comment>
<dbReference type="SUPFAM" id="SSF51735">
    <property type="entry name" value="NAD(P)-binding Rossmann-fold domains"/>
    <property type="match status" value="1"/>
</dbReference>
<dbReference type="RefSeq" id="WP_406633546.1">
    <property type="nucleotide sequence ID" value="NZ_CP148033.1"/>
</dbReference>
<dbReference type="Gene3D" id="3.40.50.720">
    <property type="entry name" value="NAD(P)-binding Rossmann-like Domain"/>
    <property type="match status" value="1"/>
</dbReference>
<dbReference type="InterPro" id="IPR057326">
    <property type="entry name" value="KR_dom"/>
</dbReference>
<accession>A0ABZ2R4F1</accession>
<proteinExistence type="inferred from homology"/>
<gene>
    <name evidence="3" type="ORF">WHH00_13600</name>
</gene>
<protein>
    <submittedName>
        <fullName evidence="3">SDR family NAD(P)-dependent oxidoreductase</fullName>
    </submittedName>
</protein>
<organism evidence="3 4">
    <name type="scientific">Pseudarthrobacter quantipunctorum</name>
    <dbReference type="NCBI Taxonomy" id="3128980"/>
    <lineage>
        <taxon>Bacteria</taxon>
        <taxon>Bacillati</taxon>
        <taxon>Actinomycetota</taxon>
        <taxon>Actinomycetes</taxon>
        <taxon>Micrococcales</taxon>
        <taxon>Micrococcaceae</taxon>
        <taxon>Pseudarthrobacter</taxon>
    </lineage>
</organism>
<name>A0ABZ2R4F1_9MICC</name>
<reference evidence="3 4" key="1">
    <citation type="submission" date="2024-03" db="EMBL/GenBank/DDBJ databases">
        <title>Rhodococcus navarretei sp. nov. and Pseudarthrobacter quantumdoti sp. nov., two new species with the ability to biosynthesize Quantum Dots isolated from soil samples at Union Glacier, Antarctica.</title>
        <authorList>
            <person name="Vargas M."/>
        </authorList>
    </citation>
    <scope>NUCLEOTIDE SEQUENCE [LARGE SCALE GENOMIC DNA]</scope>
    <source>
        <strain evidence="3 4">RC-2-3</strain>
    </source>
</reference>
<evidence type="ECO:0000256" key="1">
    <source>
        <dbReference type="ARBA" id="ARBA00006484"/>
    </source>
</evidence>
<dbReference type="InterPro" id="IPR036291">
    <property type="entry name" value="NAD(P)-bd_dom_sf"/>
</dbReference>
<dbReference type="InterPro" id="IPR002347">
    <property type="entry name" value="SDR_fam"/>
</dbReference>